<keyword evidence="2" id="KW-1133">Transmembrane helix</keyword>
<dbReference type="InterPro" id="IPR025327">
    <property type="entry name" value="DUF4233"/>
</dbReference>
<gene>
    <name evidence="3" type="ORF">Aru02nite_57580</name>
</gene>
<organism evidence="3 4">
    <name type="scientific">Actinocatenispora rupis</name>
    <dbReference type="NCBI Taxonomy" id="519421"/>
    <lineage>
        <taxon>Bacteria</taxon>
        <taxon>Bacillati</taxon>
        <taxon>Actinomycetota</taxon>
        <taxon>Actinomycetes</taxon>
        <taxon>Micromonosporales</taxon>
        <taxon>Micromonosporaceae</taxon>
        <taxon>Actinocatenispora</taxon>
    </lineage>
</organism>
<dbReference type="Pfam" id="PF14017">
    <property type="entry name" value="DUF4233"/>
    <property type="match status" value="1"/>
</dbReference>
<evidence type="ECO:0000256" key="1">
    <source>
        <dbReference type="SAM" id="MobiDB-lite"/>
    </source>
</evidence>
<keyword evidence="2" id="KW-0472">Membrane</keyword>
<feature type="region of interest" description="Disordered" evidence="1">
    <location>
        <begin position="1"/>
        <end position="68"/>
    </location>
</feature>
<protein>
    <recommendedName>
        <fullName evidence="5">DUF4233 domain-containing protein</fullName>
    </recommendedName>
</protein>
<feature type="transmembrane region" description="Helical" evidence="2">
    <location>
        <begin position="70"/>
        <end position="92"/>
    </location>
</feature>
<comment type="caution">
    <text evidence="3">The sequence shown here is derived from an EMBL/GenBank/DDBJ whole genome shotgun (WGS) entry which is preliminary data.</text>
</comment>
<evidence type="ECO:0000313" key="4">
    <source>
        <dbReference type="Proteomes" id="UP000612808"/>
    </source>
</evidence>
<keyword evidence="4" id="KW-1185">Reference proteome</keyword>
<dbReference type="AlphaFoldDB" id="A0A8J3ND11"/>
<feature type="compositionally biased region" description="Basic and acidic residues" evidence="1">
    <location>
        <begin position="1"/>
        <end position="28"/>
    </location>
</feature>
<sequence>MTTPDPDHPADGTTPDAERGGDAERADDTATADGATEDGATGPEDGAGPDATGTGEVDGAPRSGLRNPPAAMRGAGAATLVIEALVLLLALLPLRMLGTPGWGIGLVAGLPVLCLVLTGLLRFRWSWFVGIGLQVLVVASGVVVHWSVGFIGLVFGAIWIYMLRLRRTVLGRI</sequence>
<proteinExistence type="predicted"/>
<keyword evidence="2" id="KW-0812">Transmembrane</keyword>
<name>A0A8J3ND11_9ACTN</name>
<feature type="transmembrane region" description="Helical" evidence="2">
    <location>
        <begin position="104"/>
        <end position="123"/>
    </location>
</feature>
<dbReference type="RefSeq" id="WP_239077011.1">
    <property type="nucleotide sequence ID" value="NZ_BAAAZM010000004.1"/>
</dbReference>
<feature type="transmembrane region" description="Helical" evidence="2">
    <location>
        <begin position="143"/>
        <end position="163"/>
    </location>
</feature>
<evidence type="ECO:0000256" key="2">
    <source>
        <dbReference type="SAM" id="Phobius"/>
    </source>
</evidence>
<evidence type="ECO:0000313" key="3">
    <source>
        <dbReference type="EMBL" id="GID14869.1"/>
    </source>
</evidence>
<dbReference type="Proteomes" id="UP000612808">
    <property type="component" value="Unassembled WGS sequence"/>
</dbReference>
<dbReference type="EMBL" id="BOMB01000033">
    <property type="protein sequence ID" value="GID14869.1"/>
    <property type="molecule type" value="Genomic_DNA"/>
</dbReference>
<reference evidence="3" key="1">
    <citation type="submission" date="2021-01" db="EMBL/GenBank/DDBJ databases">
        <title>Whole genome shotgun sequence of Actinocatenispora rupis NBRC 107355.</title>
        <authorList>
            <person name="Komaki H."/>
            <person name="Tamura T."/>
        </authorList>
    </citation>
    <scope>NUCLEOTIDE SEQUENCE</scope>
    <source>
        <strain evidence="3">NBRC 107355</strain>
    </source>
</reference>
<evidence type="ECO:0008006" key="5">
    <source>
        <dbReference type="Google" id="ProtNLM"/>
    </source>
</evidence>
<feature type="compositionally biased region" description="Low complexity" evidence="1">
    <location>
        <begin position="29"/>
        <end position="42"/>
    </location>
</feature>
<accession>A0A8J3ND11</accession>